<name>A0ABR3PQY1_9TREE</name>
<proteinExistence type="inferred from homology"/>
<protein>
    <submittedName>
        <fullName evidence="2">Uncharacterized protein</fullName>
    </submittedName>
</protein>
<comment type="caution">
    <text evidence="2">The sequence shown here is derived from an EMBL/GenBank/DDBJ whole genome shotgun (WGS) entry which is preliminary data.</text>
</comment>
<organism evidence="2 3">
    <name type="scientific">Vanrija albida</name>
    <dbReference type="NCBI Taxonomy" id="181172"/>
    <lineage>
        <taxon>Eukaryota</taxon>
        <taxon>Fungi</taxon>
        <taxon>Dikarya</taxon>
        <taxon>Basidiomycota</taxon>
        <taxon>Agaricomycotina</taxon>
        <taxon>Tremellomycetes</taxon>
        <taxon>Trichosporonales</taxon>
        <taxon>Trichosporonaceae</taxon>
        <taxon>Vanrija</taxon>
    </lineage>
</organism>
<dbReference type="Proteomes" id="UP001565368">
    <property type="component" value="Unassembled WGS sequence"/>
</dbReference>
<sequence>MSKTCTAAAVDELGADGGGQARARLVDEANKFQTSREASYTVTVAPGVDLACIAAVCICLNQVRKTASMSLLSEATWVL</sequence>
<dbReference type="SUPFAM" id="SSF54518">
    <property type="entry name" value="Tubby C-terminal domain-like"/>
    <property type="match status" value="1"/>
</dbReference>
<dbReference type="Gene3D" id="2.40.160.200">
    <property type="entry name" value="LURP1-related"/>
    <property type="match status" value="1"/>
</dbReference>
<dbReference type="InterPro" id="IPR007612">
    <property type="entry name" value="LOR"/>
</dbReference>
<reference evidence="2 3" key="1">
    <citation type="submission" date="2023-08" db="EMBL/GenBank/DDBJ databases">
        <title>Annotated Genome Sequence of Vanrija albida AlHP1.</title>
        <authorList>
            <person name="Herzog R."/>
        </authorList>
    </citation>
    <scope>NUCLEOTIDE SEQUENCE [LARGE SCALE GENOMIC DNA]</scope>
    <source>
        <strain evidence="2 3">AlHP1</strain>
    </source>
</reference>
<gene>
    <name evidence="2" type="ORF">Q8F55_008473</name>
</gene>
<dbReference type="InterPro" id="IPR025659">
    <property type="entry name" value="Tubby-like_C"/>
</dbReference>
<evidence type="ECO:0000313" key="3">
    <source>
        <dbReference type="Proteomes" id="UP001565368"/>
    </source>
</evidence>
<dbReference type="GeneID" id="95989516"/>
<accession>A0ABR3PQY1</accession>
<evidence type="ECO:0000313" key="2">
    <source>
        <dbReference type="EMBL" id="KAL1404862.1"/>
    </source>
</evidence>
<dbReference type="EMBL" id="JBBXJM010000007">
    <property type="protein sequence ID" value="KAL1404862.1"/>
    <property type="molecule type" value="Genomic_DNA"/>
</dbReference>
<evidence type="ECO:0000256" key="1">
    <source>
        <dbReference type="ARBA" id="ARBA00005437"/>
    </source>
</evidence>
<dbReference type="RefSeq" id="XP_069204806.1">
    <property type="nucleotide sequence ID" value="XM_069356869.1"/>
</dbReference>
<comment type="similarity">
    <text evidence="1">Belongs to the LOR family.</text>
</comment>
<dbReference type="Pfam" id="PF04525">
    <property type="entry name" value="LOR"/>
    <property type="match status" value="1"/>
</dbReference>
<dbReference type="InterPro" id="IPR038595">
    <property type="entry name" value="LOR_sf"/>
</dbReference>
<keyword evidence="3" id="KW-1185">Reference proteome</keyword>